<dbReference type="InterPro" id="IPR001633">
    <property type="entry name" value="EAL_dom"/>
</dbReference>
<dbReference type="InterPro" id="IPR035965">
    <property type="entry name" value="PAS-like_dom_sf"/>
</dbReference>
<dbReference type="InterPro" id="IPR043128">
    <property type="entry name" value="Rev_trsase/Diguanyl_cyclase"/>
</dbReference>
<organism evidence="4 5">
    <name type="scientific">Desulfurobacterium pacificum</name>
    <dbReference type="NCBI Taxonomy" id="240166"/>
    <lineage>
        <taxon>Bacteria</taxon>
        <taxon>Pseudomonadati</taxon>
        <taxon>Aquificota</taxon>
        <taxon>Aquificia</taxon>
        <taxon>Desulfurobacteriales</taxon>
        <taxon>Desulfurobacteriaceae</taxon>
        <taxon>Desulfurobacterium</taxon>
    </lineage>
</organism>
<protein>
    <submittedName>
        <fullName evidence="4">PAS domain S-box-containing protein/diguanylate cyclase (GGDEF) domain-containing protein</fullName>
    </submittedName>
</protein>
<proteinExistence type="predicted"/>
<dbReference type="SUPFAM" id="SSF55785">
    <property type="entry name" value="PYP-like sensor domain (PAS domain)"/>
    <property type="match status" value="1"/>
</dbReference>
<dbReference type="SUPFAM" id="SSF55073">
    <property type="entry name" value="Nucleotide cyclase"/>
    <property type="match status" value="1"/>
</dbReference>
<dbReference type="PROSITE" id="PS50112">
    <property type="entry name" value="PAS"/>
    <property type="match status" value="1"/>
</dbReference>
<dbReference type="PROSITE" id="PS50887">
    <property type="entry name" value="GGDEF"/>
    <property type="match status" value="1"/>
</dbReference>
<dbReference type="InterPro" id="IPR019494">
    <property type="entry name" value="FIST_C"/>
</dbReference>
<dbReference type="SMART" id="SM00897">
    <property type="entry name" value="FIST"/>
    <property type="match status" value="1"/>
</dbReference>
<dbReference type="InterPro" id="IPR029787">
    <property type="entry name" value="Nucleotide_cyclase"/>
</dbReference>
<dbReference type="Pfam" id="PF00563">
    <property type="entry name" value="EAL"/>
    <property type="match status" value="1"/>
</dbReference>
<dbReference type="Pfam" id="PF08495">
    <property type="entry name" value="FIST"/>
    <property type="match status" value="1"/>
</dbReference>
<dbReference type="CDD" id="cd00130">
    <property type="entry name" value="PAS"/>
    <property type="match status" value="1"/>
</dbReference>
<dbReference type="Proteomes" id="UP001157911">
    <property type="component" value="Unassembled WGS sequence"/>
</dbReference>
<dbReference type="Pfam" id="PF00990">
    <property type="entry name" value="GGDEF"/>
    <property type="match status" value="1"/>
</dbReference>
<evidence type="ECO:0000313" key="5">
    <source>
        <dbReference type="Proteomes" id="UP001157911"/>
    </source>
</evidence>
<dbReference type="Gene3D" id="3.20.20.450">
    <property type="entry name" value="EAL domain"/>
    <property type="match status" value="1"/>
</dbReference>
<dbReference type="Pfam" id="PF08447">
    <property type="entry name" value="PAS_3"/>
    <property type="match status" value="1"/>
</dbReference>
<feature type="domain" description="EAL" evidence="2">
    <location>
        <begin position="680"/>
        <end position="933"/>
    </location>
</feature>
<evidence type="ECO:0000313" key="4">
    <source>
        <dbReference type="EMBL" id="SMP11609.1"/>
    </source>
</evidence>
<dbReference type="InterPro" id="IPR013655">
    <property type="entry name" value="PAS_fold_3"/>
</dbReference>
<dbReference type="SMART" id="SM00052">
    <property type="entry name" value="EAL"/>
    <property type="match status" value="1"/>
</dbReference>
<dbReference type="SMART" id="SM00267">
    <property type="entry name" value="GGDEF"/>
    <property type="match status" value="1"/>
</dbReference>
<dbReference type="PANTHER" id="PTHR44757:SF2">
    <property type="entry name" value="BIOFILM ARCHITECTURE MAINTENANCE PROTEIN MBAA"/>
    <property type="match status" value="1"/>
</dbReference>
<gene>
    <name evidence="4" type="ORF">SAMN06265339_0941</name>
</gene>
<dbReference type="SUPFAM" id="SSF141868">
    <property type="entry name" value="EAL domain-like"/>
    <property type="match status" value="1"/>
</dbReference>
<feature type="domain" description="GGDEF" evidence="3">
    <location>
        <begin position="534"/>
        <end position="671"/>
    </location>
</feature>
<sequence length="948" mass="105982">MKFSNFLAKDAREVKDILLQCKPSSPDLILFFCACCQEEIEKVVDVAAAVLPDVERVGVSAASVIKDGEVFDSGIVVCCVKGNVKVVSSDFVDELERGRFLGKSLAGSDDGFIVLLSDGTETKGESLIEGLREYLRIPLVGGKASNSDFGDVTLVFHNEKLMDRGAIAVYFEEKSFVSDYVFDWVEVGRRFLVTKADGNRVYTINHFPAVEFYRHYLGDVVANGLPGSGIEYPLVFEVNGRKVARTCVKKLEDGSLLFAGEVPSGVYVRLGCGSLRDGCRTLSRLKSVFADCESHLVFSCFARRKFLGEEVEKELQVLGGRGGGFFTFGEYYDDCVLNESLVVLGTGVEGKRLSKVEEKCTNKESSLYAISHFLNQTTKEYELITEAVDNNDFGVMVLLPIGGSRKCIFASKSLEKITGYRVEDFILGRVSFETLIHKGDLHRVLRIRQSFLKEGKREGKAEYRIVTADGKVKWVRSFIRICEDGKIVFSIIDITPEKAVEFLAVKDPLTGLYNRQFAFEILSKLIAHNKRKKSHGAVLFIDLDRFKFINDVYGHDAGDKVLKEVARRIKKAVRDEDVVCRFGGDEFIVILSGLGPIRKVAIAEAKRIAKRILSSIDRPVLVNGKEFFLTASIGIAVFSGEITPSEVIKFADVAMYRAKNRGRNRISVFNEELKTRVEWEELVERELKRAVRRREFKLVYQPQFFVGNLKVKKLVGFEALLRILNPKIASIPVSKLIKMAEDCGIIQDITINVIDRVCSLLKFARGKTRIGINVSSQDLMGEDFVEEVEKILRSHGVDPANLCFEVTERVFIEDFDIAKKTVTALRDKGIHIAIDDFGTGYSCLSYLQEFPITEMKVDRTFIENVEMDSKRKSLLSAILKLGKSLNVQPIAEGVEKEEEFRTLKSSGCSLFQGYYFSPPLEENKVLNLMGKGGDIEVSSTSFNGGCSD</sequence>
<evidence type="ECO:0000259" key="2">
    <source>
        <dbReference type="PROSITE" id="PS50883"/>
    </source>
</evidence>
<keyword evidence="5" id="KW-1185">Reference proteome</keyword>
<name>A0ABY1NK16_9BACT</name>
<dbReference type="PANTHER" id="PTHR44757">
    <property type="entry name" value="DIGUANYLATE CYCLASE DGCP"/>
    <property type="match status" value="1"/>
</dbReference>
<accession>A0ABY1NK16</accession>
<dbReference type="InterPro" id="IPR000014">
    <property type="entry name" value="PAS"/>
</dbReference>
<dbReference type="Gene3D" id="3.30.70.270">
    <property type="match status" value="1"/>
</dbReference>
<evidence type="ECO:0000259" key="3">
    <source>
        <dbReference type="PROSITE" id="PS50887"/>
    </source>
</evidence>
<dbReference type="CDD" id="cd01949">
    <property type="entry name" value="GGDEF"/>
    <property type="match status" value="1"/>
</dbReference>
<dbReference type="InterPro" id="IPR035919">
    <property type="entry name" value="EAL_sf"/>
</dbReference>
<comment type="caution">
    <text evidence="4">The sequence shown here is derived from an EMBL/GenBank/DDBJ whole genome shotgun (WGS) entry which is preliminary data.</text>
</comment>
<dbReference type="PROSITE" id="PS50883">
    <property type="entry name" value="EAL"/>
    <property type="match status" value="1"/>
</dbReference>
<evidence type="ECO:0000259" key="1">
    <source>
        <dbReference type="PROSITE" id="PS50112"/>
    </source>
</evidence>
<dbReference type="NCBIfam" id="TIGR00254">
    <property type="entry name" value="GGDEF"/>
    <property type="match status" value="1"/>
</dbReference>
<dbReference type="SMART" id="SM01204">
    <property type="entry name" value="FIST_C"/>
    <property type="match status" value="1"/>
</dbReference>
<dbReference type="Gene3D" id="3.30.450.20">
    <property type="entry name" value="PAS domain"/>
    <property type="match status" value="1"/>
</dbReference>
<dbReference type="EMBL" id="FXUB01000002">
    <property type="protein sequence ID" value="SMP11609.1"/>
    <property type="molecule type" value="Genomic_DNA"/>
</dbReference>
<dbReference type="InterPro" id="IPR052155">
    <property type="entry name" value="Biofilm_reg_signaling"/>
</dbReference>
<dbReference type="RefSeq" id="WP_283400422.1">
    <property type="nucleotide sequence ID" value="NZ_FXUB01000002.1"/>
</dbReference>
<dbReference type="InterPro" id="IPR013702">
    <property type="entry name" value="FIST_domain_N"/>
</dbReference>
<dbReference type="Pfam" id="PF10442">
    <property type="entry name" value="FIST_C"/>
    <property type="match status" value="1"/>
</dbReference>
<dbReference type="InterPro" id="IPR000160">
    <property type="entry name" value="GGDEF_dom"/>
</dbReference>
<dbReference type="NCBIfam" id="TIGR00229">
    <property type="entry name" value="sensory_box"/>
    <property type="match status" value="1"/>
</dbReference>
<feature type="domain" description="PAS" evidence="1">
    <location>
        <begin position="380"/>
        <end position="455"/>
    </location>
</feature>
<dbReference type="CDD" id="cd01948">
    <property type="entry name" value="EAL"/>
    <property type="match status" value="1"/>
</dbReference>
<reference evidence="4 5" key="1">
    <citation type="submission" date="2017-05" db="EMBL/GenBank/DDBJ databases">
        <authorList>
            <person name="Varghese N."/>
            <person name="Submissions S."/>
        </authorList>
    </citation>
    <scope>NUCLEOTIDE SEQUENCE [LARGE SCALE GENOMIC DNA]</scope>
    <source>
        <strain evidence="4 5">DSM 15522</strain>
    </source>
</reference>